<evidence type="ECO:0000256" key="5">
    <source>
        <dbReference type="ARBA" id="ARBA00022490"/>
    </source>
</evidence>
<evidence type="ECO:0000256" key="1">
    <source>
        <dbReference type="ARBA" id="ARBA00004202"/>
    </source>
</evidence>
<keyword evidence="5" id="KW-0963">Cytoplasm</keyword>
<comment type="similarity">
    <text evidence="3">Belongs to the PDCD10 family.</text>
</comment>
<dbReference type="GO" id="GO:1903358">
    <property type="term" value="P:regulation of Golgi organization"/>
    <property type="evidence" value="ECO:0007669"/>
    <property type="project" value="TreeGrafter"/>
</dbReference>
<accession>A0A0K0FT93</accession>
<organism evidence="9 10">
    <name type="scientific">Strongyloides venezuelensis</name>
    <name type="common">Threadworm</name>
    <dbReference type="NCBI Taxonomy" id="75913"/>
    <lineage>
        <taxon>Eukaryota</taxon>
        <taxon>Metazoa</taxon>
        <taxon>Ecdysozoa</taxon>
        <taxon>Nematoda</taxon>
        <taxon>Chromadorea</taxon>
        <taxon>Rhabditida</taxon>
        <taxon>Tylenchina</taxon>
        <taxon>Panagrolaimomorpha</taxon>
        <taxon>Strongyloidoidea</taxon>
        <taxon>Strongyloididae</taxon>
        <taxon>Strongyloides</taxon>
    </lineage>
</organism>
<evidence type="ECO:0000256" key="6">
    <source>
        <dbReference type="ARBA" id="ARBA00023136"/>
    </source>
</evidence>
<evidence type="ECO:0000256" key="2">
    <source>
        <dbReference type="ARBA" id="ARBA00004496"/>
    </source>
</evidence>
<evidence type="ECO:0000256" key="7">
    <source>
        <dbReference type="SAM" id="MobiDB-lite"/>
    </source>
</evidence>
<sequence length="264" mass="30469">MENVNYNKTNVERRSLEQTKTSLPSKQLSSPIDKDIFLPNNKLKMNEEGGHLDAMTYPCIFYPTLHKLEEELSGNGSAINAIKLLKKSFINAEQNSPSVLFDLSLVLLNEAKLNVNLQETYLRMHGSAPTFNFELENLKHIPEFQNLSDRAIELRKTLSRIPDQMMDRRAFLGTIREIAAAIKNLLEATNSVIQFAPPPCQQPIEKRKREFVHYSKRFSNTLRDYFRDQNAQQVSVAANQLIYQTNQIVRTVHDKVLKYQNHVH</sequence>
<evidence type="ECO:0000259" key="8">
    <source>
        <dbReference type="Pfam" id="PF20929"/>
    </source>
</evidence>
<feature type="domain" description="Programmed cell death protein 10 dimerisation" evidence="8">
    <location>
        <begin position="52"/>
        <end position="114"/>
    </location>
</feature>
<dbReference type="InterPro" id="IPR053750">
    <property type="entry name" value="PDCD10_Homolog"/>
</dbReference>
<dbReference type="GO" id="GO:0090443">
    <property type="term" value="C:FAR/SIN/STRIPAK complex"/>
    <property type="evidence" value="ECO:0007669"/>
    <property type="project" value="TreeGrafter"/>
</dbReference>
<dbReference type="GO" id="GO:0005737">
    <property type="term" value="C:cytoplasm"/>
    <property type="evidence" value="ECO:0007669"/>
    <property type="project" value="UniProtKB-SubCell"/>
</dbReference>
<keyword evidence="4" id="KW-1003">Cell membrane</keyword>
<dbReference type="GO" id="GO:0019901">
    <property type="term" value="F:protein kinase binding"/>
    <property type="evidence" value="ECO:0007669"/>
    <property type="project" value="TreeGrafter"/>
</dbReference>
<dbReference type="InterPro" id="IPR048288">
    <property type="entry name" value="PDCD10_N"/>
</dbReference>
<proteinExistence type="inferred from homology"/>
<reference evidence="9" key="1">
    <citation type="submission" date="2014-07" db="EMBL/GenBank/DDBJ databases">
        <authorList>
            <person name="Martin A.A"/>
            <person name="De Silva N."/>
        </authorList>
    </citation>
    <scope>NUCLEOTIDE SEQUENCE</scope>
</reference>
<dbReference type="GO" id="GO:0005886">
    <property type="term" value="C:plasma membrane"/>
    <property type="evidence" value="ECO:0007669"/>
    <property type="project" value="UniProtKB-SubCell"/>
</dbReference>
<feature type="region of interest" description="Disordered" evidence="7">
    <location>
        <begin position="1"/>
        <end position="28"/>
    </location>
</feature>
<keyword evidence="6" id="KW-0472">Membrane</keyword>
<keyword evidence="9" id="KW-1185">Reference proteome</keyword>
<dbReference type="Gene3D" id="1.20.120.1950">
    <property type="match status" value="1"/>
</dbReference>
<feature type="compositionally biased region" description="Polar residues" evidence="7">
    <location>
        <begin position="18"/>
        <end position="28"/>
    </location>
</feature>
<reference evidence="10" key="2">
    <citation type="submission" date="2015-08" db="UniProtKB">
        <authorList>
            <consortium name="WormBaseParasite"/>
        </authorList>
    </citation>
    <scope>IDENTIFICATION</scope>
</reference>
<dbReference type="AlphaFoldDB" id="A0A0K0FT93"/>
<dbReference type="Pfam" id="PF20929">
    <property type="entry name" value="PDCD10_N"/>
    <property type="match status" value="1"/>
</dbReference>
<evidence type="ECO:0000256" key="3">
    <source>
        <dbReference type="ARBA" id="ARBA00009181"/>
    </source>
</evidence>
<comment type="subcellular location">
    <subcellularLocation>
        <location evidence="1">Cell membrane</location>
        <topology evidence="1">Peripheral membrane protein</topology>
    </subcellularLocation>
    <subcellularLocation>
        <location evidence="2">Cytoplasm</location>
    </subcellularLocation>
</comment>
<dbReference type="STRING" id="75913.A0A0K0FT93"/>
<protein>
    <submittedName>
        <fullName evidence="10">Programmed cell death protein 10 (inferred by orthology to a human protein)</fullName>
    </submittedName>
</protein>
<dbReference type="Proteomes" id="UP000035680">
    <property type="component" value="Unassembled WGS sequence"/>
</dbReference>
<dbReference type="InterPro" id="IPR009652">
    <property type="entry name" value="PDCD10"/>
</dbReference>
<dbReference type="WBParaSite" id="SVE_1499400.1">
    <property type="protein sequence ID" value="SVE_1499400.1"/>
    <property type="gene ID" value="SVE_1499400"/>
</dbReference>
<name>A0A0K0FT93_STRVS</name>
<evidence type="ECO:0000313" key="10">
    <source>
        <dbReference type="WBParaSite" id="SVE_1499400.1"/>
    </source>
</evidence>
<evidence type="ECO:0000313" key="9">
    <source>
        <dbReference type="Proteomes" id="UP000035680"/>
    </source>
</evidence>
<dbReference type="PANTHER" id="PTHR13250:SF1">
    <property type="entry name" value="PROGRAMMED CELL DEATH PROTEIN 10"/>
    <property type="match status" value="1"/>
</dbReference>
<dbReference type="PANTHER" id="PTHR13250">
    <property type="entry name" value="TF-1 CELL APOPTOSIS RELATED PROTEIN-15"/>
    <property type="match status" value="1"/>
</dbReference>
<evidence type="ECO:0000256" key="4">
    <source>
        <dbReference type="ARBA" id="ARBA00022475"/>
    </source>
</evidence>
<dbReference type="Pfam" id="PF06840">
    <property type="entry name" value="PDC10_C"/>
    <property type="match status" value="1"/>
</dbReference>